<dbReference type="GO" id="GO:0030488">
    <property type="term" value="P:tRNA methylation"/>
    <property type="evidence" value="ECO:0007669"/>
    <property type="project" value="TreeGrafter"/>
</dbReference>
<evidence type="ECO:0000313" key="3">
    <source>
        <dbReference type="Proteomes" id="UP000070284"/>
    </source>
</evidence>
<dbReference type="InterPro" id="IPR006073">
    <property type="entry name" value="GTP-bd"/>
</dbReference>
<dbReference type="GO" id="GO:0005737">
    <property type="term" value="C:cytoplasm"/>
    <property type="evidence" value="ECO:0007669"/>
    <property type="project" value="TreeGrafter"/>
</dbReference>
<evidence type="ECO:0000259" key="1">
    <source>
        <dbReference type="Pfam" id="PF01926"/>
    </source>
</evidence>
<dbReference type="EMBL" id="LHXO01000086">
    <property type="protein sequence ID" value="KXA94067.1"/>
    <property type="molecule type" value="Genomic_DNA"/>
</dbReference>
<dbReference type="PANTHER" id="PTHR42714:SF6">
    <property type="entry name" value="TRANSLATION INITIATION FACTOR IF-2"/>
    <property type="match status" value="1"/>
</dbReference>
<dbReference type="CDD" id="cd00880">
    <property type="entry name" value="Era_like"/>
    <property type="match status" value="1"/>
</dbReference>
<dbReference type="GO" id="GO:0005525">
    <property type="term" value="F:GTP binding"/>
    <property type="evidence" value="ECO:0007669"/>
    <property type="project" value="InterPro"/>
</dbReference>
<keyword evidence="3" id="KW-1185">Reference proteome</keyword>
<feature type="domain" description="G" evidence="1">
    <location>
        <begin position="22"/>
        <end position="163"/>
    </location>
</feature>
<gene>
    <name evidence="2" type="ORF">AKJ65_05535</name>
</gene>
<dbReference type="Gene3D" id="3.40.50.300">
    <property type="entry name" value="P-loop containing nucleotide triphosphate hydrolases"/>
    <property type="match status" value="1"/>
</dbReference>
<name>A0A133UIQ9_9EURY</name>
<sequence>MFSWLKNLFSKLFGGKDQIALGIYGPPNTGKTTLANVISEEFTGEELGRVSEIPHETREVKRKEKVTLEADSHELTINLLDMPGITTKVDFEEFMDYGVEEKDAKVRSKEATRGVVEAINWLDNMDTVIVVLDSTKKPYNQVNVTILGNLEAKDIPIILVANKIDLEEANPEAIRESFPQYPFAEISAKEKENINELYSEIIETTK</sequence>
<evidence type="ECO:0000313" key="2">
    <source>
        <dbReference type="EMBL" id="KXA94067.1"/>
    </source>
</evidence>
<dbReference type="PRINTS" id="PR00449">
    <property type="entry name" value="RASTRNSFRMNG"/>
</dbReference>
<organism evidence="2 3">
    <name type="scientific">candidate division MSBL1 archaeon SCGC-AAA259E19</name>
    <dbReference type="NCBI Taxonomy" id="1698264"/>
    <lineage>
        <taxon>Archaea</taxon>
        <taxon>Methanobacteriati</taxon>
        <taxon>Methanobacteriota</taxon>
        <taxon>candidate division MSBL1</taxon>
    </lineage>
</organism>
<dbReference type="GO" id="GO:0002098">
    <property type="term" value="P:tRNA wobble uridine modification"/>
    <property type="evidence" value="ECO:0007669"/>
    <property type="project" value="TreeGrafter"/>
</dbReference>
<dbReference type="NCBIfam" id="TIGR00231">
    <property type="entry name" value="small_GTP"/>
    <property type="match status" value="1"/>
</dbReference>
<dbReference type="Proteomes" id="UP000070284">
    <property type="component" value="Unassembled WGS sequence"/>
</dbReference>
<dbReference type="SUPFAM" id="SSF52540">
    <property type="entry name" value="P-loop containing nucleoside triphosphate hydrolases"/>
    <property type="match status" value="1"/>
</dbReference>
<dbReference type="Pfam" id="PF01926">
    <property type="entry name" value="MMR_HSR1"/>
    <property type="match status" value="1"/>
</dbReference>
<dbReference type="AlphaFoldDB" id="A0A133UIQ9"/>
<accession>A0A133UIQ9</accession>
<comment type="caution">
    <text evidence="2">The sequence shown here is derived from an EMBL/GenBank/DDBJ whole genome shotgun (WGS) entry which is preliminary data.</text>
</comment>
<dbReference type="InterPro" id="IPR005225">
    <property type="entry name" value="Small_GTP-bd"/>
</dbReference>
<dbReference type="InterPro" id="IPR027417">
    <property type="entry name" value="P-loop_NTPase"/>
</dbReference>
<proteinExistence type="predicted"/>
<protein>
    <submittedName>
        <fullName evidence="2">GTP-binding protein</fullName>
    </submittedName>
</protein>
<dbReference type="PANTHER" id="PTHR42714">
    <property type="entry name" value="TRNA MODIFICATION GTPASE GTPBP3"/>
    <property type="match status" value="1"/>
</dbReference>
<reference evidence="2 3" key="1">
    <citation type="journal article" date="2016" name="Sci. Rep.">
        <title>Metabolic traits of an uncultured archaeal lineage -MSBL1- from brine pools of the Red Sea.</title>
        <authorList>
            <person name="Mwirichia R."/>
            <person name="Alam I."/>
            <person name="Rashid M."/>
            <person name="Vinu M."/>
            <person name="Ba-Alawi W."/>
            <person name="Anthony Kamau A."/>
            <person name="Kamanda Ngugi D."/>
            <person name="Goker M."/>
            <person name="Klenk H.P."/>
            <person name="Bajic V."/>
            <person name="Stingl U."/>
        </authorList>
    </citation>
    <scope>NUCLEOTIDE SEQUENCE [LARGE SCALE GENOMIC DNA]</scope>
    <source>
        <strain evidence="2">SCGC-AAA259E19</strain>
    </source>
</reference>